<dbReference type="Pfam" id="PF07523">
    <property type="entry name" value="Big_3"/>
    <property type="match status" value="3"/>
</dbReference>
<evidence type="ECO:0000256" key="2">
    <source>
        <dbReference type="SAM" id="Phobius"/>
    </source>
</evidence>
<name>A0A921HYV1_9FIRM</name>
<dbReference type="Proteomes" id="UP000769156">
    <property type="component" value="Unassembled WGS sequence"/>
</dbReference>
<dbReference type="SMART" id="SM00635">
    <property type="entry name" value="BID_2"/>
    <property type="match status" value="1"/>
</dbReference>
<dbReference type="Pfam" id="PF02368">
    <property type="entry name" value="Big_2"/>
    <property type="match status" value="1"/>
</dbReference>
<dbReference type="Gene3D" id="2.60.40.3630">
    <property type="match status" value="3"/>
</dbReference>
<evidence type="ECO:0000313" key="5">
    <source>
        <dbReference type="EMBL" id="HJF93664.1"/>
    </source>
</evidence>
<organism evidence="5 6">
    <name type="scientific">Lachnoclostridium phocaeense</name>
    <dbReference type="NCBI Taxonomy" id="1871021"/>
    <lineage>
        <taxon>Bacteria</taxon>
        <taxon>Bacillati</taxon>
        <taxon>Bacillota</taxon>
        <taxon>Clostridia</taxon>
        <taxon>Lachnospirales</taxon>
        <taxon>Lachnospiraceae</taxon>
    </lineage>
</organism>
<dbReference type="SUPFAM" id="SSF49373">
    <property type="entry name" value="Invasin/intimin cell-adhesion fragments"/>
    <property type="match status" value="1"/>
</dbReference>
<keyword evidence="2" id="KW-0812">Transmembrane</keyword>
<feature type="chain" id="PRO_5036975468" evidence="3">
    <location>
        <begin position="26"/>
        <end position="1689"/>
    </location>
</feature>
<gene>
    <name evidence="5" type="ORF">K8V82_02610</name>
</gene>
<dbReference type="Pfam" id="PF19789">
    <property type="entry name" value="DUF6273"/>
    <property type="match status" value="1"/>
</dbReference>
<keyword evidence="3" id="KW-0732">Signal</keyword>
<feature type="region of interest" description="Disordered" evidence="1">
    <location>
        <begin position="1626"/>
        <end position="1656"/>
    </location>
</feature>
<keyword evidence="2" id="KW-1133">Transmembrane helix</keyword>
<feature type="signal peptide" evidence="3">
    <location>
        <begin position="1"/>
        <end position="25"/>
    </location>
</feature>
<evidence type="ECO:0000256" key="3">
    <source>
        <dbReference type="SAM" id="SignalP"/>
    </source>
</evidence>
<evidence type="ECO:0000256" key="1">
    <source>
        <dbReference type="SAM" id="MobiDB-lite"/>
    </source>
</evidence>
<reference evidence="5" key="1">
    <citation type="journal article" date="2021" name="PeerJ">
        <title>Extensive microbial diversity within the chicken gut microbiome revealed by metagenomics and culture.</title>
        <authorList>
            <person name="Gilroy R."/>
            <person name="Ravi A."/>
            <person name="Getino M."/>
            <person name="Pursley I."/>
            <person name="Horton D.L."/>
            <person name="Alikhan N.F."/>
            <person name="Baker D."/>
            <person name="Gharbi K."/>
            <person name="Hall N."/>
            <person name="Watson M."/>
            <person name="Adriaenssens E.M."/>
            <person name="Foster-Nyarko E."/>
            <person name="Jarju S."/>
            <person name="Secka A."/>
            <person name="Antonio M."/>
            <person name="Oren A."/>
            <person name="Chaudhuri R.R."/>
            <person name="La Ragione R."/>
            <person name="Hildebrand F."/>
            <person name="Pallen M.J."/>
        </authorList>
    </citation>
    <scope>NUCLEOTIDE SEQUENCE</scope>
    <source>
        <strain evidence="5">ChiSjej5B23-16112</strain>
    </source>
</reference>
<dbReference type="EMBL" id="DYVY01000046">
    <property type="protein sequence ID" value="HJF93664.1"/>
    <property type="molecule type" value="Genomic_DNA"/>
</dbReference>
<feature type="transmembrane region" description="Helical" evidence="2">
    <location>
        <begin position="1663"/>
        <end position="1682"/>
    </location>
</feature>
<evidence type="ECO:0000313" key="6">
    <source>
        <dbReference type="Proteomes" id="UP000769156"/>
    </source>
</evidence>
<sequence>MKKRITALLLSLLMVLTVFPVTTWAAEGTGSVGSTMGYLNETERQIYTQLKSIIEQQAVTGGRMQFWVTGLSIQVPLENGTGEDAVNQAVSDYIDENINTIKIFSCLVLDLPYHMYWYDKMSGFTTGVDYSVDGTTARISALQYKISVYETYQGTDPEGLVENKYYLSPQAAERAEGIVAYAKQIVEDNKDKSDSEKLKAYKDIICELTAYNQETSDIASNPDNPLYDTYYGDPFQLLYVFDQNPDTKVVGEGYCKAFQYLCDLSTFNNTQVYSVTGTMEGSDISGGHMWNIVRYNGKNYMVDVMNCDEEWSGYPDYYFMASPESGSVSGGYTFTDKNEDSFKLTYSADDVQIIYPDSILNLDPDKTYMYGTVSVTGTPKIGETLTAVTEDTPSGASLTYQWYRDDTPVSGANGRTYTPSEAEDVGKIIKVAVGADGYEDSLTAQTSGTVAKADATAATTVKVLSITKDSIRIETVSGYAYACKPADGDAPSADDEWQETGEFTGLTPNTKYYIYWYIKETPTHNASPVVYGEITTAIDDEKVLSSAHATLNGPVKNQPLPDVSVDTPYISASVQWYEGSDKTGTLVNVGDTAKAGQEYVAYVTIKTDDGYTFNTTGGFTMSVTGEGRTGLEQEGSATATQFTLKVSFKPTEAKALSGIEITTQPDKTDYQTGDSFDPDGMVVTAHYDDGSSETVTDYTVSPGEMAADTTVVTVAYNGFTADIPVTVSARPVSSAELSLDAPVKSQELDSTVTVTPDMVEAAVEWYEGDSMEGAPVTGNAKGGQTYMAAITLTLPEGYVFDDGFTAALNGEDVQVSVSLGGATITKVFPATEERSLTGIEVTKMPDKTAYDVGDSFDPSGMTVTAVYDDGTTEEVTGYTVSPEKMEEDTTAVTVTYNGFTAEVPVTVISSYIETAALSLDAPVKNQELDTSVTVTSEDTSDEIRAAVEWYEGDTASGSPVTGKAKVSQVYTAVITLTAPEGYAFDDGFEATLNEENVSVSVSGNTATVTKVFPATEERALTGIEVTRMPDKTDYKVGENFDPAGMTVTASYDDGSTEEVTGYTCSPEVIGEDTTQIEISYEGQTAFLPLKVYPASGGVSTAGRLPVGAKIIMGSSLSSDSAGEELYSETGDSLSWIIVDQSDVYKNGGTTLLSEFTLRVMAFSESDAKDNYNYRTSDVRHWLQDTFPSYLSAEELPYVLDTTYKCTYAPGGNKIENLTDKFFLLSLQEVGCNKTTDPWGWNHMRDDEGVKLEYFDDTQIESETRTTRGPKVLSGNWWLRSLYATYGYQNSIVSMATGRIDDRISPGYRESVRPACNINSYTPVVESKEHPGYYELYQPVLDSVSLNQDSASMKVGETLKLEPTFHGAGGAQVPTEEQGVTWTSSDPEVVMVDVNGNIRALKEGTAAITVTTDVGQKTAVCNVTVGHSPVKTEGKAATCTEEGSREYYSCSSCGKFFEDEACTKEIADIDTWRVIAPLDHSFTDYVYNNDATCTADGTETAKCDRCDATDTRVKASTALGHNTVKTEAKAATCTEDGNKEYWTCEICGKYFSDEELAQEIEKEETVIEAKGHGETELKNAKEATCTSEGYTGDKVCRECGEVLEKGEVIPMLAHSYKDGKCTECGAADPDHKPAAPTDQTASGGGKDGGEKAGNTPRTGDYSNAALWLALLAASGCILTGVFAHRRWRKY</sequence>
<dbReference type="InterPro" id="IPR003343">
    <property type="entry name" value="Big_2"/>
</dbReference>
<comment type="caution">
    <text evidence="5">The sequence shown here is derived from an EMBL/GenBank/DDBJ whole genome shotgun (WGS) entry which is preliminary data.</text>
</comment>
<dbReference type="InterPro" id="IPR008964">
    <property type="entry name" value="Invasin/intimin_cell_adhesion"/>
</dbReference>
<dbReference type="InterPro" id="IPR046240">
    <property type="entry name" value="DUF6273"/>
</dbReference>
<dbReference type="Gene3D" id="2.60.40.1080">
    <property type="match status" value="1"/>
</dbReference>
<proteinExistence type="predicted"/>
<accession>A0A921HYV1</accession>
<feature type="domain" description="BIG2" evidence="4">
    <location>
        <begin position="1339"/>
        <end position="1421"/>
    </location>
</feature>
<protein>
    <submittedName>
        <fullName evidence="5">DUF6273 domain-containing protein</fullName>
    </submittedName>
</protein>
<dbReference type="InterPro" id="IPR022038">
    <property type="entry name" value="Ig-like_bact"/>
</dbReference>
<evidence type="ECO:0000259" key="4">
    <source>
        <dbReference type="SMART" id="SM00635"/>
    </source>
</evidence>
<reference evidence="5" key="2">
    <citation type="submission" date="2021-09" db="EMBL/GenBank/DDBJ databases">
        <authorList>
            <person name="Gilroy R."/>
        </authorList>
    </citation>
    <scope>NUCLEOTIDE SEQUENCE</scope>
    <source>
        <strain evidence="5">ChiSjej5B23-16112</strain>
    </source>
</reference>
<dbReference type="Gene3D" id="2.60.40.2700">
    <property type="match status" value="1"/>
</dbReference>
<keyword evidence="2" id="KW-0472">Membrane</keyword>